<accession>A0ACC2SES9</accession>
<evidence type="ECO:0000313" key="2">
    <source>
        <dbReference type="Proteomes" id="UP001165960"/>
    </source>
</evidence>
<organism evidence="1 2">
    <name type="scientific">Entomophthora muscae</name>
    <dbReference type="NCBI Taxonomy" id="34485"/>
    <lineage>
        <taxon>Eukaryota</taxon>
        <taxon>Fungi</taxon>
        <taxon>Fungi incertae sedis</taxon>
        <taxon>Zoopagomycota</taxon>
        <taxon>Entomophthoromycotina</taxon>
        <taxon>Entomophthoromycetes</taxon>
        <taxon>Entomophthorales</taxon>
        <taxon>Entomophthoraceae</taxon>
        <taxon>Entomophthora</taxon>
    </lineage>
</organism>
<proteinExistence type="predicted"/>
<name>A0ACC2SES9_9FUNG</name>
<comment type="caution">
    <text evidence="1">The sequence shown here is derived from an EMBL/GenBank/DDBJ whole genome shotgun (WGS) entry which is preliminary data.</text>
</comment>
<reference evidence="1" key="1">
    <citation type="submission" date="2022-04" db="EMBL/GenBank/DDBJ databases">
        <title>Genome of the entomopathogenic fungus Entomophthora muscae.</title>
        <authorList>
            <person name="Elya C."/>
            <person name="Lovett B.R."/>
            <person name="Lee E."/>
            <person name="Macias A.M."/>
            <person name="Hajek A.E."/>
            <person name="De Bivort B.L."/>
            <person name="Kasson M.T."/>
            <person name="De Fine Licht H.H."/>
            <person name="Stajich J.E."/>
        </authorList>
    </citation>
    <scope>NUCLEOTIDE SEQUENCE</scope>
    <source>
        <strain evidence="1">Berkeley</strain>
    </source>
</reference>
<dbReference type="EMBL" id="QTSX02005134">
    <property type="protein sequence ID" value="KAJ9060779.1"/>
    <property type="molecule type" value="Genomic_DNA"/>
</dbReference>
<dbReference type="Proteomes" id="UP001165960">
    <property type="component" value="Unassembled WGS sequence"/>
</dbReference>
<evidence type="ECO:0000313" key="1">
    <source>
        <dbReference type="EMBL" id="KAJ9060779.1"/>
    </source>
</evidence>
<gene>
    <name evidence="1" type="ORF">DSO57_1039638</name>
</gene>
<protein>
    <submittedName>
        <fullName evidence="1">Uncharacterized protein</fullName>
    </submittedName>
</protein>
<keyword evidence="2" id="KW-1185">Reference proteome</keyword>
<sequence length="289" mass="33561">MAISDMETKLLTDLTNQMGKWKHKLLNLETKIQALNVFIYSKLWYIAHLMPFTQSLEKKIDTLTRSFLWGKATAAPIKLSYIQYPKQSGGMGLLPMADKARQIWSKSFLAAIEAKTTSPALGRAYNWIESMKPTLPITTLSLRLWMLTHPGLHAMKNSAVYWQELWRALRRSQWAVRKAPPDEIREASILKLEQQLENTVDIKQRQDLLYDITILTFPTYWKSRLASSKNFNIIRKTQPDCGRPKLIRDWTYEGRDVSIPLKNLIELMNSLLVSSTQQATTWRIMNRAY</sequence>